<feature type="region of interest" description="Disordered" evidence="1">
    <location>
        <begin position="527"/>
        <end position="550"/>
    </location>
</feature>
<keyword evidence="2" id="KW-1133">Transmembrane helix</keyword>
<evidence type="ECO:0000313" key="4">
    <source>
        <dbReference type="Proteomes" id="UP000006319"/>
    </source>
</evidence>
<feature type="compositionally biased region" description="Basic and acidic residues" evidence="1">
    <location>
        <begin position="1115"/>
        <end position="1163"/>
    </location>
</feature>
<feature type="region of interest" description="Disordered" evidence="1">
    <location>
        <begin position="1071"/>
        <end position="1277"/>
    </location>
</feature>
<feature type="compositionally biased region" description="Basic and acidic residues" evidence="1">
    <location>
        <begin position="1551"/>
        <end position="1657"/>
    </location>
</feature>
<feature type="compositionally biased region" description="Basic and acidic residues" evidence="1">
    <location>
        <begin position="1266"/>
        <end position="1277"/>
    </location>
</feature>
<feature type="transmembrane region" description="Helical" evidence="2">
    <location>
        <begin position="1764"/>
        <end position="1780"/>
    </location>
</feature>
<feature type="compositionally biased region" description="Acidic residues" evidence="1">
    <location>
        <begin position="713"/>
        <end position="730"/>
    </location>
</feature>
<evidence type="ECO:0000256" key="1">
    <source>
        <dbReference type="SAM" id="MobiDB-lite"/>
    </source>
</evidence>
<feature type="region of interest" description="Disordered" evidence="1">
    <location>
        <begin position="700"/>
        <end position="732"/>
    </location>
</feature>
<gene>
    <name evidence="3" type="ORF">PCYB_063240</name>
</gene>
<feature type="compositionally biased region" description="Basic and acidic residues" evidence="1">
    <location>
        <begin position="965"/>
        <end position="977"/>
    </location>
</feature>
<dbReference type="Proteomes" id="UP000006319">
    <property type="component" value="Chromosome 6"/>
</dbReference>
<feature type="compositionally biased region" description="Basic and acidic residues" evidence="1">
    <location>
        <begin position="224"/>
        <end position="239"/>
    </location>
</feature>
<reference evidence="3 4" key="1">
    <citation type="journal article" date="2012" name="Nat. Genet.">
        <title>Plasmodium cynomolgi genome sequences provide insight into Plasmodium vivax and the monkey malaria clade.</title>
        <authorList>
            <person name="Tachibana S."/>
            <person name="Sullivan S.A."/>
            <person name="Kawai S."/>
            <person name="Nakamura S."/>
            <person name="Kim H.R."/>
            <person name="Goto N."/>
            <person name="Arisue N."/>
            <person name="Palacpac N.M.Q."/>
            <person name="Honma H."/>
            <person name="Yagi M."/>
            <person name="Tougan T."/>
            <person name="Katakai Y."/>
            <person name="Kaneko O."/>
            <person name="Mita T."/>
            <person name="Kita K."/>
            <person name="Yasutomi Y."/>
            <person name="Sutton P.L."/>
            <person name="Shakhbatyan R."/>
            <person name="Horii T."/>
            <person name="Yasunaga T."/>
            <person name="Barnwell J.W."/>
            <person name="Escalante A.A."/>
            <person name="Carlton J.M."/>
            <person name="Tanabe K."/>
        </authorList>
    </citation>
    <scope>NUCLEOTIDE SEQUENCE [LARGE SCALE GENOMIC DNA]</scope>
    <source>
        <strain evidence="3 4">B</strain>
    </source>
</reference>
<feature type="region of interest" description="Disordered" evidence="1">
    <location>
        <begin position="899"/>
        <end position="977"/>
    </location>
</feature>
<dbReference type="GeneID" id="14691834"/>
<feature type="compositionally biased region" description="Basic and acidic residues" evidence="1">
    <location>
        <begin position="620"/>
        <end position="629"/>
    </location>
</feature>
<accession>K6V8X6</accession>
<organism evidence="3 4">
    <name type="scientific">Plasmodium cynomolgi (strain B)</name>
    <dbReference type="NCBI Taxonomy" id="1120755"/>
    <lineage>
        <taxon>Eukaryota</taxon>
        <taxon>Sar</taxon>
        <taxon>Alveolata</taxon>
        <taxon>Apicomplexa</taxon>
        <taxon>Aconoidasida</taxon>
        <taxon>Haemosporida</taxon>
        <taxon>Plasmodiidae</taxon>
        <taxon>Plasmodium</taxon>
        <taxon>Plasmodium (Plasmodium)</taxon>
    </lineage>
</organism>
<feature type="compositionally biased region" description="Polar residues" evidence="1">
    <location>
        <begin position="1376"/>
        <end position="1390"/>
    </location>
</feature>
<feature type="region of interest" description="Disordered" evidence="1">
    <location>
        <begin position="1492"/>
        <end position="1521"/>
    </location>
</feature>
<feature type="compositionally biased region" description="Basic and acidic residues" evidence="1">
    <location>
        <begin position="1217"/>
        <end position="1243"/>
    </location>
</feature>
<feature type="compositionally biased region" description="Acidic residues" evidence="1">
    <location>
        <begin position="1071"/>
        <end position="1086"/>
    </location>
</feature>
<feature type="compositionally biased region" description="Basic and acidic residues" evidence="1">
    <location>
        <begin position="899"/>
        <end position="955"/>
    </location>
</feature>
<feature type="region of interest" description="Disordered" evidence="1">
    <location>
        <begin position="151"/>
        <end position="171"/>
    </location>
</feature>
<feature type="compositionally biased region" description="Basic and acidic residues" evidence="1">
    <location>
        <begin position="1492"/>
        <end position="1505"/>
    </location>
</feature>
<sequence>MTKKRYNPKTIENYRRNYHIDNNLFVENESESLTGCHMGDQTHAASTFRESWVNRGSLNALGVRSSRVLIGDANISIEPNYELFDDREEDGLRENYHSPKKHLHEIFLDSNFQKHLDDSINNNRCVRKDNMQASENGNNDRSMTRESFDSLSFDNDFNQSNETPNDQNQLEMRSDAMQDYINVKEDIDDKEMDESFVNSCIYLENDSRNANNKGLNPNYNSLMNDKESSGSANVDKEDSSSSPGAGDNISSKRLEALNNDNNFKENCDETELDEDFEMNYSSLQFDSHENRKLDNFKSNDNVNNNVAFEKMKDSNSSSSKQFDVESVNVSFDESHDTLKQYSDFQDKVNNIKIDDDFKGGFYSLKRASNLNASFGKIKGDINRNQGFNKNNNVPSAANFEQNYEELSNNEDSDIRPDSLKNYNDFMGEVNAETLDDDFEKGYMALNPDDGVNTQVEPQRADAKEVNEIADKFQNEDNLGNIFEKYMGYNEFKELHSLLMRTVNMDKHFDKINDNDNYGKKYNSLIFDGSAAHNPQDEQNSDENSDHLDEKDSEKTLNALEHYNAFTGQVNGEKLDDAFENEFNRLWDHDIFKNGEYPSKGTPQNGKKKSGKMNGGNNASRRFEGSRRDQNNYNNPVNRSPVDGINYNNRNNIYRNNRSDRQIPLDVLISEQDYSYEFFDIFNGMNKFGKQIDLSKLYENSDNEQSYGSKSEDDGNDDCEYAGDEYEDEHAEGEYKRYDENNKRDYDAQGVYRYDDNRINVLKQDEIARESQELGKYNDRTETVTTVLESTGNAIEQFDGTLKDNASIKEQLNDAKNYQDNKQFGKSKDEERVSITYDELDDDTISSISHKSEYDDKRSYVTYKSRRIDETYNGAIHKSKMADDQRSDLTKKLKRIDDRDSDIHDHSKYGDRNGDKNDDGNDDKSDDGNDDKSDDGNEDKSDDKDSFIDGSSKNDDYTSTISDNSMDDRNKRNSHTFKKDNANFKKVTTEAINTDNDQNKLLNAMQLTEDFKRKFNILKNAGATEKRCDALKHYERFKKEILNIQLERDFVHGVNRLKPRCNNKKLLYASTEEYEDSCDSSEDEDYSDSQSDRYTNDDEDKTNCDNTLIEDYSDSQSDRLTNDDRNKKEPNMEKEDNYSDGQSDRLTHDDRNKKESNMEKKDNYSDNQSDILGRNNRDKKELDKKKGGKYYEDTHSIRDNYDSKSQCSVLKKKSSPKKSCDKSNIDTDFDNSRRSFELSKDNKLVKKRSEKSKDGSVCYGSKKSLGVRKDGNMEKKNLDKINDHDDYYYGSKQSFVSSKVNNDVSNKTYDKSRDTTDKSETRSLYSVLSRNRYRNSHDKPGAPSDYYGSKASFNASKENKMVKNISDKPNEVCDSAKASNVLKNTDSSSKRSVNKINNEKKGKGNDKVDSHSVKSSHSLKDKPQDKNKSSNSLKSDHSNLDDLYDELDDAYTMNKRHEALKYNKEDFYKLYDDLKYDEKEFDTLYKVVESYEKVDKKKSNRSRDNDNNSVKSDEESEKDNDSLKSAYTFKRKSFAHKKSDLLKRNDKTMEIEQTFRRSEQDFINPDEFRRDRNYKDSNDKERNNREDDYRGDNNRRDDRRRDDRRRDDRRRDDRRRDDRRRDDRRRDDRRKDDRRKDDRIRNNNRRWDDDKGMDDNRRNHNVKTRNRRNDIDVDYERSLGNIKRNKKSFIKKVFTERDENEPVKSRMFNKKSLFIKTLKFMQKIDSKFELEIIKSLKSSKRSDTFLIKPETKLNKFFYYAKKYKILFPILLTLLCLFIFYVANLSNLAFGTVFVLLGMILYYNTKLLKCREMGKLFRSFSESNKFEIS</sequence>
<feature type="region of interest" description="Disordered" evidence="1">
    <location>
        <begin position="1302"/>
        <end position="1321"/>
    </location>
</feature>
<feature type="compositionally biased region" description="Polar residues" evidence="1">
    <location>
        <begin position="240"/>
        <end position="249"/>
    </location>
</feature>
<feature type="region of interest" description="Disordered" evidence="1">
    <location>
        <begin position="593"/>
        <end position="647"/>
    </location>
</feature>
<dbReference type="VEuPathDB" id="PlasmoDB:PCYB_063240"/>
<protein>
    <submittedName>
        <fullName evidence="3">Pv-fam-d protein</fullName>
    </submittedName>
</protein>
<name>K6V8X6_PLACD</name>
<feature type="region of interest" description="Disordered" evidence="1">
    <location>
        <begin position="207"/>
        <end position="251"/>
    </location>
</feature>
<dbReference type="RefSeq" id="XP_004221539.1">
    <property type="nucleotide sequence ID" value="XM_004221491.1"/>
</dbReference>
<dbReference type="OrthoDB" id="385643at2759"/>
<proteinExistence type="predicted"/>
<dbReference type="EMBL" id="DF157098">
    <property type="protein sequence ID" value="GAB65592.1"/>
    <property type="molecule type" value="Genomic_DNA"/>
</dbReference>
<dbReference type="KEGG" id="pcy:PCYB_063240"/>
<feature type="region of interest" description="Disordered" evidence="1">
    <location>
        <begin position="1551"/>
        <end position="1664"/>
    </location>
</feature>
<feature type="region of interest" description="Disordered" evidence="1">
    <location>
        <begin position="1330"/>
        <end position="1349"/>
    </location>
</feature>
<keyword evidence="2" id="KW-0812">Transmembrane</keyword>
<evidence type="ECO:0000256" key="2">
    <source>
        <dbReference type="SAM" id="Phobius"/>
    </source>
</evidence>
<dbReference type="PhylomeDB" id="K6V8X6"/>
<feature type="compositionally biased region" description="Basic and acidic residues" evidence="1">
    <location>
        <begin position="1174"/>
        <end position="1201"/>
    </location>
</feature>
<dbReference type="OMA" id="ENQYDEH"/>
<feature type="compositionally biased region" description="Basic and acidic residues" evidence="1">
    <location>
        <begin position="1396"/>
        <end position="1439"/>
    </location>
</feature>
<keyword evidence="2" id="KW-0472">Membrane</keyword>
<feature type="compositionally biased region" description="Polar residues" evidence="1">
    <location>
        <begin position="208"/>
        <end position="223"/>
    </location>
</feature>
<feature type="region of interest" description="Disordered" evidence="1">
    <location>
        <begin position="1366"/>
        <end position="1439"/>
    </location>
</feature>
<keyword evidence="4" id="KW-1185">Reference proteome</keyword>
<feature type="compositionally biased region" description="Basic and acidic residues" evidence="1">
    <location>
        <begin position="1307"/>
        <end position="1320"/>
    </location>
</feature>
<evidence type="ECO:0000313" key="3">
    <source>
        <dbReference type="EMBL" id="GAB65592.1"/>
    </source>
</evidence>